<feature type="region of interest" description="Disordered" evidence="6">
    <location>
        <begin position="1"/>
        <end position="26"/>
    </location>
</feature>
<feature type="transmembrane region" description="Helical" evidence="7">
    <location>
        <begin position="161"/>
        <end position="189"/>
    </location>
</feature>
<feature type="compositionally biased region" description="Polar residues" evidence="6">
    <location>
        <begin position="1"/>
        <end position="10"/>
    </location>
</feature>
<dbReference type="EMBL" id="JACGWT010000004">
    <property type="protein sequence ID" value="MBA8795026.1"/>
    <property type="molecule type" value="Genomic_DNA"/>
</dbReference>
<accession>A0A7W3ITL3</accession>
<comment type="caution">
    <text evidence="8">The sequence shown here is derived from an EMBL/GenBank/DDBJ whole genome shotgun (WGS) entry which is preliminary data.</text>
</comment>
<dbReference type="Pfam" id="PF07332">
    <property type="entry name" value="Phage_holin_3_6"/>
    <property type="match status" value="1"/>
</dbReference>
<keyword evidence="4 7" id="KW-1133">Transmembrane helix</keyword>
<feature type="transmembrane region" description="Helical" evidence="7">
    <location>
        <begin position="233"/>
        <end position="257"/>
    </location>
</feature>
<reference evidence="8 9" key="1">
    <citation type="submission" date="2020-07" db="EMBL/GenBank/DDBJ databases">
        <title>Sequencing the genomes of 1000 actinobacteria strains.</title>
        <authorList>
            <person name="Klenk H.-P."/>
        </authorList>
    </citation>
    <scope>NUCLEOTIDE SEQUENCE [LARGE SCALE GENOMIC DNA]</scope>
    <source>
        <strain evidence="8 9">DSM 100723</strain>
    </source>
</reference>
<feature type="transmembrane region" description="Helical" evidence="7">
    <location>
        <begin position="49"/>
        <end position="78"/>
    </location>
</feature>
<evidence type="ECO:0000256" key="7">
    <source>
        <dbReference type="SAM" id="Phobius"/>
    </source>
</evidence>
<feature type="transmembrane region" description="Helical" evidence="7">
    <location>
        <begin position="110"/>
        <end position="130"/>
    </location>
</feature>
<evidence type="ECO:0000256" key="1">
    <source>
        <dbReference type="ARBA" id="ARBA00004651"/>
    </source>
</evidence>
<dbReference type="RefSeq" id="WP_182560641.1">
    <property type="nucleotide sequence ID" value="NZ_JACGWT010000004.1"/>
</dbReference>
<evidence type="ECO:0000256" key="2">
    <source>
        <dbReference type="ARBA" id="ARBA00022475"/>
    </source>
</evidence>
<dbReference type="AlphaFoldDB" id="A0A7W3ITL3"/>
<dbReference type="Proteomes" id="UP000523079">
    <property type="component" value="Unassembled WGS sequence"/>
</dbReference>
<dbReference type="Pfam" id="PF03631">
    <property type="entry name" value="Virul_fac_BrkB"/>
    <property type="match status" value="1"/>
</dbReference>
<dbReference type="GO" id="GO:0005886">
    <property type="term" value="C:plasma membrane"/>
    <property type="evidence" value="ECO:0007669"/>
    <property type="project" value="UniProtKB-SubCell"/>
</dbReference>
<organism evidence="8 9">
    <name type="scientific">Microlunatus kandeliicorticis</name>
    <dbReference type="NCBI Taxonomy" id="1759536"/>
    <lineage>
        <taxon>Bacteria</taxon>
        <taxon>Bacillati</taxon>
        <taxon>Actinomycetota</taxon>
        <taxon>Actinomycetes</taxon>
        <taxon>Propionibacteriales</taxon>
        <taxon>Propionibacteriaceae</taxon>
        <taxon>Microlunatus</taxon>
    </lineage>
</organism>
<evidence type="ECO:0000256" key="6">
    <source>
        <dbReference type="SAM" id="MobiDB-lite"/>
    </source>
</evidence>
<keyword evidence="9" id="KW-1185">Reference proteome</keyword>
<evidence type="ECO:0000313" key="8">
    <source>
        <dbReference type="EMBL" id="MBA8795026.1"/>
    </source>
</evidence>
<dbReference type="InterPro" id="IPR017039">
    <property type="entry name" value="Virul_fac_BrkB"/>
</dbReference>
<keyword evidence="2" id="KW-1003">Cell membrane</keyword>
<sequence>MPTSTPTRSTAEAAADVPGGDADRPQQVPARGWLQIVKRGWAEAKADNVPLLAAGVAFYTFLSIVPALTAVVFIYGLVADPAQIATQVNSLGTALPGDVRSVLTDQLTSLASNGTGAGIGAVVSVLLALWSASGGMNNLMTAISLAYDEEEKRSFLVKRGLALLLTVGGIVLMVVVLALIAALPLVLRIVDDTLVRVALQAARYVLLVVVITVALAVLYRFAPDRDAPKLRWVSVGAGVATLLWLVASIGFSLYAAHGSYTKYGALASVVVLLFWLWITAYAILLGAEINAESEQQTIKDTTRGPAEPLGERDAVKADSVPDVGQRDGTGHDTTEEQDTGQHETEDHDTGQHDTSTDRNREQAMTQHRDETSTRTGGEPSVADLVRQLSEDSSRLVRGEIQLAKLEVIERAKGLGVGVGALGAAGVLALFGLGALIATAILALALVLPAWLAALIVTVVIFVVAGIAALVGKKRVSEAAPPVPERAIAHVKQDVETIKESAHR</sequence>
<keyword evidence="3 7" id="KW-0812">Transmembrane</keyword>
<feature type="transmembrane region" description="Helical" evidence="7">
    <location>
        <begin position="201"/>
        <end position="221"/>
    </location>
</feature>
<dbReference type="InterPro" id="IPR009937">
    <property type="entry name" value="Phage_holin_3_6"/>
</dbReference>
<evidence type="ECO:0000256" key="5">
    <source>
        <dbReference type="ARBA" id="ARBA00023136"/>
    </source>
</evidence>
<feature type="region of interest" description="Disordered" evidence="6">
    <location>
        <begin position="294"/>
        <end position="381"/>
    </location>
</feature>
<dbReference type="PANTHER" id="PTHR30213">
    <property type="entry name" value="INNER MEMBRANE PROTEIN YHJD"/>
    <property type="match status" value="1"/>
</dbReference>
<dbReference type="PANTHER" id="PTHR30213:SF0">
    <property type="entry name" value="UPF0761 MEMBRANE PROTEIN YIHY"/>
    <property type="match status" value="1"/>
</dbReference>
<evidence type="ECO:0000256" key="3">
    <source>
        <dbReference type="ARBA" id="ARBA00022692"/>
    </source>
</evidence>
<evidence type="ECO:0000313" key="9">
    <source>
        <dbReference type="Proteomes" id="UP000523079"/>
    </source>
</evidence>
<feature type="transmembrane region" description="Helical" evidence="7">
    <location>
        <begin position="449"/>
        <end position="470"/>
    </location>
</feature>
<keyword evidence="5 7" id="KW-0472">Membrane</keyword>
<feature type="compositionally biased region" description="Basic and acidic residues" evidence="6">
    <location>
        <begin position="324"/>
        <end position="372"/>
    </location>
</feature>
<dbReference type="NCBIfam" id="TIGR00765">
    <property type="entry name" value="yihY_not_rbn"/>
    <property type="match status" value="1"/>
</dbReference>
<feature type="transmembrane region" description="Helical" evidence="7">
    <location>
        <begin position="414"/>
        <end position="443"/>
    </location>
</feature>
<name>A0A7W3ITL3_9ACTN</name>
<feature type="transmembrane region" description="Helical" evidence="7">
    <location>
        <begin position="263"/>
        <end position="284"/>
    </location>
</feature>
<gene>
    <name evidence="8" type="ORF">FHX74_002654</name>
</gene>
<evidence type="ECO:0000256" key="4">
    <source>
        <dbReference type="ARBA" id="ARBA00022989"/>
    </source>
</evidence>
<proteinExistence type="predicted"/>
<comment type="subcellular location">
    <subcellularLocation>
        <location evidence="1">Cell membrane</location>
        <topology evidence="1">Multi-pass membrane protein</topology>
    </subcellularLocation>
</comment>
<protein>
    <submittedName>
        <fullName evidence="8">YihY family inner membrane protein</fullName>
    </submittedName>
</protein>